<name>A0A6J3MFD1_9PEZI</name>
<keyword evidence="8" id="KW-1185">Reference proteome</keyword>
<dbReference type="GO" id="GO:0000978">
    <property type="term" value="F:RNA polymerase II cis-regulatory region sequence-specific DNA binding"/>
    <property type="evidence" value="ECO:0007669"/>
    <property type="project" value="TreeGrafter"/>
</dbReference>
<dbReference type="InterPro" id="IPR045912">
    <property type="entry name" value="FOXJ2/3-like"/>
</dbReference>
<feature type="compositionally biased region" description="Low complexity" evidence="6">
    <location>
        <begin position="985"/>
        <end position="997"/>
    </location>
</feature>
<dbReference type="SMART" id="SM00339">
    <property type="entry name" value="FH"/>
    <property type="match status" value="1"/>
</dbReference>
<dbReference type="Pfam" id="PF00250">
    <property type="entry name" value="Forkhead"/>
    <property type="match status" value="1"/>
</dbReference>
<keyword evidence="1" id="KW-0805">Transcription regulation</keyword>
<feature type="compositionally biased region" description="Acidic residues" evidence="6">
    <location>
        <begin position="311"/>
        <end position="337"/>
    </location>
</feature>
<evidence type="ECO:0000256" key="4">
    <source>
        <dbReference type="ARBA" id="ARBA00023242"/>
    </source>
</evidence>
<dbReference type="AlphaFoldDB" id="A0A6J3MFD1"/>
<evidence type="ECO:0000259" key="7">
    <source>
        <dbReference type="PROSITE" id="PS50039"/>
    </source>
</evidence>
<accession>A0A6J3MFD1</accession>
<feature type="compositionally biased region" description="Polar residues" evidence="6">
    <location>
        <begin position="919"/>
        <end position="929"/>
    </location>
</feature>
<feature type="compositionally biased region" description="Polar residues" evidence="6">
    <location>
        <begin position="338"/>
        <end position="348"/>
    </location>
</feature>
<dbReference type="GeneID" id="54365257"/>
<reference evidence="9" key="2">
    <citation type="submission" date="2020-04" db="EMBL/GenBank/DDBJ databases">
        <authorList>
            <consortium name="NCBI Genome Project"/>
        </authorList>
    </citation>
    <scope>NUCLEOTIDE SEQUENCE</scope>
    <source>
        <strain evidence="9">CBS 342.82</strain>
    </source>
</reference>
<dbReference type="PRINTS" id="PR00053">
    <property type="entry name" value="FORKHEAD"/>
</dbReference>
<protein>
    <recommendedName>
        <fullName evidence="7">Fork-head domain-containing protein</fullName>
    </recommendedName>
</protein>
<dbReference type="GO" id="GO:0000981">
    <property type="term" value="F:DNA-binding transcription factor activity, RNA polymerase II-specific"/>
    <property type="evidence" value="ECO:0007669"/>
    <property type="project" value="TreeGrafter"/>
</dbReference>
<dbReference type="GO" id="GO:0005634">
    <property type="term" value="C:nucleus"/>
    <property type="evidence" value="ECO:0007669"/>
    <property type="project" value="UniProtKB-SubCell"/>
</dbReference>
<feature type="compositionally biased region" description="Low complexity" evidence="6">
    <location>
        <begin position="700"/>
        <end position="723"/>
    </location>
</feature>
<dbReference type="OrthoDB" id="5402974at2759"/>
<dbReference type="Proteomes" id="UP000504637">
    <property type="component" value="Unplaced"/>
</dbReference>
<keyword evidence="2 5" id="KW-0238">DNA-binding</keyword>
<evidence type="ECO:0000256" key="5">
    <source>
        <dbReference type="PROSITE-ProRule" id="PRU00089"/>
    </source>
</evidence>
<dbReference type="InterPro" id="IPR036390">
    <property type="entry name" value="WH_DNA-bd_sf"/>
</dbReference>
<dbReference type="RefSeq" id="XP_033462618.1">
    <property type="nucleotide sequence ID" value="XM_033607457.1"/>
</dbReference>
<evidence type="ECO:0000256" key="6">
    <source>
        <dbReference type="SAM" id="MobiDB-lite"/>
    </source>
</evidence>
<dbReference type="InterPro" id="IPR001766">
    <property type="entry name" value="Fork_head_dom"/>
</dbReference>
<dbReference type="PANTHER" id="PTHR46078">
    <property type="entry name" value="FORKHEAD BOX PROTEIN J2 FAMILY MEMBER"/>
    <property type="match status" value="1"/>
</dbReference>
<feature type="compositionally biased region" description="Polar residues" evidence="6">
    <location>
        <begin position="998"/>
        <end position="1032"/>
    </location>
</feature>
<feature type="compositionally biased region" description="Basic and acidic residues" evidence="6">
    <location>
        <begin position="424"/>
        <end position="439"/>
    </location>
</feature>
<feature type="compositionally biased region" description="Basic and acidic residues" evidence="6">
    <location>
        <begin position="521"/>
        <end position="537"/>
    </location>
</feature>
<gene>
    <name evidence="9" type="ORF">K489DRAFT_408218</name>
</gene>
<dbReference type="CDD" id="cd00059">
    <property type="entry name" value="FH_FOX"/>
    <property type="match status" value="1"/>
</dbReference>
<dbReference type="PANTHER" id="PTHR46078:SF2">
    <property type="entry name" value="FORK-HEAD DOMAIN-CONTAINING PROTEIN"/>
    <property type="match status" value="1"/>
</dbReference>
<proteinExistence type="predicted"/>
<feature type="compositionally biased region" description="Low complexity" evidence="6">
    <location>
        <begin position="301"/>
        <end position="310"/>
    </location>
</feature>
<feature type="region of interest" description="Disordered" evidence="6">
    <location>
        <begin position="915"/>
        <end position="1032"/>
    </location>
</feature>
<comment type="subcellular location">
    <subcellularLocation>
        <location evidence="5">Nucleus</location>
    </subcellularLocation>
</comment>
<feature type="compositionally biased region" description="Polar residues" evidence="6">
    <location>
        <begin position="635"/>
        <end position="651"/>
    </location>
</feature>
<feature type="compositionally biased region" description="Basic and acidic residues" evidence="6">
    <location>
        <begin position="130"/>
        <end position="146"/>
    </location>
</feature>
<dbReference type="InterPro" id="IPR036388">
    <property type="entry name" value="WH-like_DNA-bd_sf"/>
</dbReference>
<evidence type="ECO:0000256" key="3">
    <source>
        <dbReference type="ARBA" id="ARBA00023163"/>
    </source>
</evidence>
<organism evidence="9">
    <name type="scientific">Dissoconium aciculare CBS 342.82</name>
    <dbReference type="NCBI Taxonomy" id="1314786"/>
    <lineage>
        <taxon>Eukaryota</taxon>
        <taxon>Fungi</taxon>
        <taxon>Dikarya</taxon>
        <taxon>Ascomycota</taxon>
        <taxon>Pezizomycotina</taxon>
        <taxon>Dothideomycetes</taxon>
        <taxon>Dothideomycetidae</taxon>
        <taxon>Mycosphaerellales</taxon>
        <taxon>Dissoconiaceae</taxon>
        <taxon>Dissoconium</taxon>
    </lineage>
</organism>
<feature type="region of interest" description="Disordered" evidence="6">
    <location>
        <begin position="293"/>
        <end position="444"/>
    </location>
</feature>
<reference evidence="9" key="1">
    <citation type="submission" date="2020-01" db="EMBL/GenBank/DDBJ databases">
        <authorList>
            <consortium name="DOE Joint Genome Institute"/>
            <person name="Haridas S."/>
            <person name="Albert R."/>
            <person name="Binder M."/>
            <person name="Bloem J."/>
            <person name="Labutti K."/>
            <person name="Salamov A."/>
            <person name="Andreopoulos B."/>
            <person name="Baker S.E."/>
            <person name="Barry K."/>
            <person name="Bills G."/>
            <person name="Bluhm B.H."/>
            <person name="Cannon C."/>
            <person name="Castanera R."/>
            <person name="Culley D.E."/>
            <person name="Daum C."/>
            <person name="Ezra D."/>
            <person name="Gonzalez J.B."/>
            <person name="Henrissat B."/>
            <person name="Kuo A."/>
            <person name="Liang C."/>
            <person name="Lipzen A."/>
            <person name="Lutzoni F."/>
            <person name="Magnuson J."/>
            <person name="Mondo S."/>
            <person name="Nolan M."/>
            <person name="Ohm R."/>
            <person name="Pangilinan J."/>
            <person name="Park H.-J."/>
            <person name="Ramirez L."/>
            <person name="Alfaro M."/>
            <person name="Sun H."/>
            <person name="Tritt A."/>
            <person name="Yoshinaga Y."/>
            <person name="Zwiers L.-H."/>
            <person name="Turgeon B.G."/>
            <person name="Goodwin S.B."/>
            <person name="Spatafora J.W."/>
            <person name="Crous P.W."/>
            <person name="Grigoriev I.V."/>
        </authorList>
    </citation>
    <scope>NUCLEOTIDE SEQUENCE</scope>
    <source>
        <strain evidence="9">CBS 342.82</strain>
    </source>
</reference>
<keyword evidence="4 5" id="KW-0539">Nucleus</keyword>
<feature type="compositionally biased region" description="Polar residues" evidence="6">
    <location>
        <begin position="1089"/>
        <end position="1108"/>
    </location>
</feature>
<keyword evidence="3" id="KW-0804">Transcription</keyword>
<evidence type="ECO:0000313" key="8">
    <source>
        <dbReference type="Proteomes" id="UP000504637"/>
    </source>
</evidence>
<evidence type="ECO:0000256" key="2">
    <source>
        <dbReference type="ARBA" id="ARBA00023125"/>
    </source>
</evidence>
<dbReference type="SUPFAM" id="SSF46785">
    <property type="entry name" value="Winged helix' DNA-binding domain"/>
    <property type="match status" value="1"/>
</dbReference>
<dbReference type="InterPro" id="IPR030456">
    <property type="entry name" value="TF_fork_head_CS_2"/>
</dbReference>
<feature type="region of interest" description="Disordered" evidence="6">
    <location>
        <begin position="476"/>
        <end position="537"/>
    </location>
</feature>
<feature type="domain" description="Fork-head" evidence="7">
    <location>
        <begin position="542"/>
        <end position="619"/>
    </location>
</feature>
<feature type="DNA-binding region" description="Fork-head" evidence="5">
    <location>
        <begin position="542"/>
        <end position="619"/>
    </location>
</feature>
<feature type="compositionally biased region" description="Polar residues" evidence="6">
    <location>
        <begin position="1213"/>
        <end position="1246"/>
    </location>
</feature>
<feature type="region of interest" description="Disordered" evidence="6">
    <location>
        <begin position="624"/>
        <end position="668"/>
    </location>
</feature>
<evidence type="ECO:0000256" key="1">
    <source>
        <dbReference type="ARBA" id="ARBA00023015"/>
    </source>
</evidence>
<reference evidence="9" key="3">
    <citation type="submission" date="2025-08" db="UniProtKB">
        <authorList>
            <consortium name="RefSeq"/>
        </authorList>
    </citation>
    <scope>IDENTIFICATION</scope>
    <source>
        <strain evidence="9">CBS 342.82</strain>
    </source>
</reference>
<feature type="region of interest" description="Disordered" evidence="6">
    <location>
        <begin position="130"/>
        <end position="168"/>
    </location>
</feature>
<feature type="compositionally biased region" description="Polar residues" evidence="6">
    <location>
        <begin position="1138"/>
        <end position="1150"/>
    </location>
</feature>
<feature type="region of interest" description="Disordered" evidence="6">
    <location>
        <begin position="1046"/>
        <end position="1246"/>
    </location>
</feature>
<dbReference type="PROSITE" id="PS00658">
    <property type="entry name" value="FORK_HEAD_2"/>
    <property type="match status" value="1"/>
</dbReference>
<feature type="compositionally biased region" description="Polar residues" evidence="6">
    <location>
        <begin position="944"/>
        <end position="961"/>
    </location>
</feature>
<feature type="compositionally biased region" description="Low complexity" evidence="6">
    <location>
        <begin position="1115"/>
        <end position="1135"/>
    </location>
</feature>
<feature type="region of interest" description="Disordered" evidence="6">
    <location>
        <begin position="690"/>
        <end position="756"/>
    </location>
</feature>
<sequence>MTTTASPLVHAFHTPGRPQMMPDFDTPIHHNPAAHIEPSNVRGSAVEDPFGPDFTIADNEYDQSQSLHTADSDNVASRRAFTPPLEAPAYAMLTFPDCVLYIRCTEFDLGRDEPFYRTYKAKLKRERRAERRLGKGRGSESLDGRPEPGAPSTYSEHGGAVGYDDPDAPEDVVPVAKRRRLQVLSHASSAKSIAPASLNLADLQENEASSTTEDFVEFVPIHPPLESDITKISRKHLHFVLKDDVWIMYVTGNGAYVDEEYYEKDSEKERPITIKSGAEIRVCTLLMQFHPANVEEDPTTSSPVLSSEPLSEAESEASSLGDDDDDEEMEDAGDEDSTNFARDGQSSKAKIKLKIRRRSDDDVEDQETNKKRKAPEDGFSEERDEQGGPPIPPDMADDSLLANESQLPAPRKGPGRPPKNGSFSKRDSTAMKRKEKEYLAKGLPVPDVAELLEIVRREQKENDAKKKARTNDMAPMDVRPSIEPINGGEQGNAFVDSKPSLEAPAGNSNSVPLATIPPSLPKERSQSPVKPKEECDENELKKPMDTYPVLIDIVLTTEPNRTADLQRIYHLMEKRWPYYRHCTEGKGWQSSVRHNLRDNKHFKNAGKSGKGWFWTINDEVPLDSKKNKRAPSPSHLVQPQMQNRAGPNGMQSMPHPGGQWNRGDSQMGGGYNNYAAPGMMPARAYGPHDGMAAAGSGAHNGQQANGLQPPPNGNGQFPQQPHGNQGGHGASGQPGPPPPRPPPPEREATPPPYNPLGSLINEIVTYRVTWFRSEANKGKSNDELSEIFRHATEHFSNDLHNLQNYMLSKEVVGTELALNLKRIFDERGSFGPSYYIRQALGTELRHVEGNMPEMPLGPPRDGLVYPPMTPEEIREYTAKGVGQAEYQNALRLAEEATRLRAAELARFRAERAARAARAQQFTQPPQGQHVNRPPHNAPAGNVAHQHNGNRQVGVNSGSLPQNGLPHNGFSQNVRPQNAPPPNGPPQNAAQNAPHNGHVQNSLPQSSSVQNAGPQNVPAQNSPPQSGPAQNAPLQHVPVQNALPQNALPQNALPQNGPPQIGSTQNGLPPGGLPQTSIQPHQYPSPQPRQVPNVGASNSGPPTSHQASPIQPGLVSSTPSTGLATTAAPLSSALPPQRIESNGQTSISGQPVRSGPIVPSGNTFPTANATQAMAQAASDAPAVGAQKPPEQSQTINVEGIPSSETDAAIPQPQPDTSAINTSNAVDGSYPFATTSSQSLPANTPSLP</sequence>
<dbReference type="PROSITE" id="PS50039">
    <property type="entry name" value="FORK_HEAD_3"/>
    <property type="match status" value="1"/>
</dbReference>
<evidence type="ECO:0000313" key="9">
    <source>
        <dbReference type="RefSeq" id="XP_033462618.1"/>
    </source>
</evidence>
<dbReference type="Gene3D" id="1.10.10.10">
    <property type="entry name" value="Winged helix-like DNA-binding domain superfamily/Winged helix DNA-binding domain"/>
    <property type="match status" value="1"/>
</dbReference>
<feature type="compositionally biased region" description="Low complexity" evidence="6">
    <location>
        <begin position="1164"/>
        <end position="1181"/>
    </location>
</feature>